<dbReference type="AlphaFoldDB" id="A0A397J8Y1"/>
<accession>A0A397J8Y1</accession>
<reference evidence="1 2" key="1">
    <citation type="submission" date="2018-08" db="EMBL/GenBank/DDBJ databases">
        <title>Genome and evolution of the arbuscular mycorrhizal fungus Diversispora epigaea (formerly Glomus versiforme) and its bacterial endosymbionts.</title>
        <authorList>
            <person name="Sun X."/>
            <person name="Fei Z."/>
            <person name="Harrison M."/>
        </authorList>
    </citation>
    <scope>NUCLEOTIDE SEQUENCE [LARGE SCALE GENOMIC DNA]</scope>
    <source>
        <strain evidence="1 2">IT104</strain>
    </source>
</reference>
<gene>
    <name evidence="1" type="ORF">Glove_109g156</name>
</gene>
<keyword evidence="2" id="KW-1185">Reference proteome</keyword>
<dbReference type="EMBL" id="PQFF01000102">
    <property type="protein sequence ID" value="RHZ82456.1"/>
    <property type="molecule type" value="Genomic_DNA"/>
</dbReference>
<name>A0A397J8Y1_9GLOM</name>
<evidence type="ECO:0000313" key="1">
    <source>
        <dbReference type="EMBL" id="RHZ82456.1"/>
    </source>
</evidence>
<proteinExistence type="predicted"/>
<organism evidence="1 2">
    <name type="scientific">Diversispora epigaea</name>
    <dbReference type="NCBI Taxonomy" id="1348612"/>
    <lineage>
        <taxon>Eukaryota</taxon>
        <taxon>Fungi</taxon>
        <taxon>Fungi incertae sedis</taxon>
        <taxon>Mucoromycota</taxon>
        <taxon>Glomeromycotina</taxon>
        <taxon>Glomeromycetes</taxon>
        <taxon>Diversisporales</taxon>
        <taxon>Diversisporaceae</taxon>
        <taxon>Diversispora</taxon>
    </lineage>
</organism>
<evidence type="ECO:0000313" key="2">
    <source>
        <dbReference type="Proteomes" id="UP000266861"/>
    </source>
</evidence>
<sequence>MKISWRNNIKVVVGIEFGTFYSHKSSLEIITHDMEYDEKYEKVLNWGYPALAKKPSRISKKLANKPA</sequence>
<protein>
    <submittedName>
        <fullName evidence="1">Uncharacterized protein</fullName>
    </submittedName>
</protein>
<dbReference type="Proteomes" id="UP000266861">
    <property type="component" value="Unassembled WGS sequence"/>
</dbReference>
<comment type="caution">
    <text evidence="1">The sequence shown here is derived from an EMBL/GenBank/DDBJ whole genome shotgun (WGS) entry which is preliminary data.</text>
</comment>
<dbReference type="OrthoDB" id="2963168at2759"/>